<dbReference type="GO" id="GO:0009307">
    <property type="term" value="P:DNA restriction-modification system"/>
    <property type="evidence" value="ECO:0007669"/>
    <property type="project" value="UniProtKB-KW"/>
</dbReference>
<evidence type="ECO:0000313" key="8">
    <source>
        <dbReference type="Proteomes" id="UP000278081"/>
    </source>
</evidence>
<keyword evidence="3 7" id="KW-0808">Transferase</keyword>
<dbReference type="InterPro" id="IPR050750">
    <property type="entry name" value="C5-MTase"/>
</dbReference>
<accession>A0A432P3X8</accession>
<dbReference type="InterPro" id="IPR029063">
    <property type="entry name" value="SAM-dependent_MTases_sf"/>
</dbReference>
<evidence type="ECO:0000313" key="7">
    <source>
        <dbReference type="EMBL" id="RUM06795.1"/>
    </source>
</evidence>
<evidence type="ECO:0000256" key="6">
    <source>
        <dbReference type="ARBA" id="ARBA00047422"/>
    </source>
</evidence>
<dbReference type="Proteomes" id="UP000278081">
    <property type="component" value="Unassembled WGS sequence"/>
</dbReference>
<dbReference type="Pfam" id="PF00145">
    <property type="entry name" value="DNA_methylase"/>
    <property type="match status" value="2"/>
</dbReference>
<protein>
    <recommendedName>
        <fullName evidence="1">DNA (cytosine-5-)-methyltransferase</fullName>
        <ecNumber evidence="1">2.1.1.37</ecNumber>
    </recommendedName>
</protein>
<evidence type="ECO:0000256" key="2">
    <source>
        <dbReference type="ARBA" id="ARBA00022603"/>
    </source>
</evidence>
<comment type="caution">
    <text evidence="7">The sequence shown here is derived from an EMBL/GenBank/DDBJ whole genome shotgun (WGS) entry which is preliminary data.</text>
</comment>
<evidence type="ECO:0000256" key="5">
    <source>
        <dbReference type="ARBA" id="ARBA00022747"/>
    </source>
</evidence>
<gene>
    <name evidence="7" type="ORF">EFR84_11395</name>
</gene>
<reference evidence="7 8" key="1">
    <citation type="submission" date="2018-11" db="EMBL/GenBank/DDBJ databases">
        <title>Rhizobium chutanense sp. nov., isolated from root nodules of Phaseolus vulgaris in China.</title>
        <authorList>
            <person name="Huo Y."/>
        </authorList>
    </citation>
    <scope>NUCLEOTIDE SEQUENCE [LARGE SCALE GENOMIC DNA]</scope>
    <source>
        <strain evidence="7 8">C16</strain>
    </source>
</reference>
<dbReference type="Gene3D" id="3.40.50.150">
    <property type="entry name" value="Vaccinia Virus protein VP39"/>
    <property type="match status" value="1"/>
</dbReference>
<dbReference type="PANTHER" id="PTHR46098">
    <property type="entry name" value="TRNA (CYTOSINE(38)-C(5))-METHYLTRANSFERASE"/>
    <property type="match status" value="1"/>
</dbReference>
<dbReference type="PANTHER" id="PTHR46098:SF1">
    <property type="entry name" value="TRNA (CYTOSINE(38)-C(5))-METHYLTRANSFERASE"/>
    <property type="match status" value="1"/>
</dbReference>
<evidence type="ECO:0000256" key="1">
    <source>
        <dbReference type="ARBA" id="ARBA00011975"/>
    </source>
</evidence>
<comment type="catalytic activity">
    <reaction evidence="6">
        <text>a 2'-deoxycytidine in DNA + S-adenosyl-L-methionine = a 5-methyl-2'-deoxycytidine in DNA + S-adenosyl-L-homocysteine + H(+)</text>
        <dbReference type="Rhea" id="RHEA:13681"/>
        <dbReference type="Rhea" id="RHEA-COMP:11369"/>
        <dbReference type="Rhea" id="RHEA-COMP:11370"/>
        <dbReference type="ChEBI" id="CHEBI:15378"/>
        <dbReference type="ChEBI" id="CHEBI:57856"/>
        <dbReference type="ChEBI" id="CHEBI:59789"/>
        <dbReference type="ChEBI" id="CHEBI:85452"/>
        <dbReference type="ChEBI" id="CHEBI:85454"/>
        <dbReference type="EC" id="2.1.1.37"/>
    </reaction>
</comment>
<dbReference type="AlphaFoldDB" id="A0A432P3X8"/>
<keyword evidence="5" id="KW-0680">Restriction system</keyword>
<keyword evidence="4" id="KW-0949">S-adenosyl-L-methionine</keyword>
<dbReference type="OrthoDB" id="9813719at2"/>
<dbReference type="GO" id="GO:0003886">
    <property type="term" value="F:DNA (cytosine-5-)-methyltransferase activity"/>
    <property type="evidence" value="ECO:0007669"/>
    <property type="project" value="UniProtKB-EC"/>
</dbReference>
<dbReference type="InterPro" id="IPR001525">
    <property type="entry name" value="C5_MeTfrase"/>
</dbReference>
<name>A0A432P3X8_9HYPH</name>
<evidence type="ECO:0000256" key="4">
    <source>
        <dbReference type="ARBA" id="ARBA00022691"/>
    </source>
</evidence>
<dbReference type="SUPFAM" id="SSF53335">
    <property type="entry name" value="S-adenosyl-L-methionine-dependent methyltransferases"/>
    <property type="match status" value="1"/>
</dbReference>
<evidence type="ECO:0000256" key="3">
    <source>
        <dbReference type="ARBA" id="ARBA00022679"/>
    </source>
</evidence>
<dbReference type="EC" id="2.1.1.37" evidence="1"/>
<dbReference type="EMBL" id="RJTJ01000008">
    <property type="protein sequence ID" value="RUM06795.1"/>
    <property type="molecule type" value="Genomic_DNA"/>
</dbReference>
<proteinExistence type="predicted"/>
<dbReference type="GO" id="GO:0032259">
    <property type="term" value="P:methylation"/>
    <property type="evidence" value="ECO:0007669"/>
    <property type="project" value="UniProtKB-KW"/>
</dbReference>
<organism evidence="7 8">
    <name type="scientific">Rhizobium chutanense</name>
    <dbReference type="NCBI Taxonomy" id="2035448"/>
    <lineage>
        <taxon>Bacteria</taxon>
        <taxon>Pseudomonadati</taxon>
        <taxon>Pseudomonadota</taxon>
        <taxon>Alphaproteobacteria</taxon>
        <taxon>Hyphomicrobiales</taxon>
        <taxon>Rhizobiaceae</taxon>
        <taxon>Rhizobium/Agrobacterium group</taxon>
        <taxon>Rhizobium</taxon>
    </lineage>
</organism>
<dbReference type="RefSeq" id="WP_126908971.1">
    <property type="nucleotide sequence ID" value="NZ_ML133755.1"/>
</dbReference>
<keyword evidence="2 7" id="KW-0489">Methyltransferase</keyword>
<sequence>MNSMAMPKSFGLDNRMTVVLFAGMGGGCDGLEDAGFHVHLAVNHDPLAIAMHEKRHPHTRHLRCDVFEVDPKEATRGRGVRILHASPDCTHFSVAKGSKPVSKRRRSLAWVIPRWAGQVRPEVITMENVQEIKTWGPLICKRDKKSGRAMRRDGSVAAKGERIPLEEQWLIPDPRHKGRIWRAWLKHMEGLGYSFDHRVLVCADFGIPTIRKRFFGVARADGGQIYWPERTHAPRDKAKALGLKPWVGAHTIIDWSLPVKSIFGRKKPLADATLRRIARGVMRYVVNANKPFIVPITHAGGDRVHAVDEPLRTLTTAHRGELMLVAPTIVDTAHGEGQGRGVSEWSAEEPLRTVAASPGKAVISAHLTKFRTGSTGSNIEQPLPTFTANNFEKRPGGAPPLGVAAVHLSTMRNAQKPFGAADEPLHTVTAGGAGISLVAATMVQTGYGEREGQAPRALDIEEPVGTVVAGGSKAAVVATFLAQHNSDPRADGSVKFRAGRDVAEPLATVTTDHQQAVVAAFMAQHNTGVVGHSAEEPLSTMTTGGDRGQTQQGVVTAALGSLRGTNRHGQDIRHPLPTQTCGGGRGGHEMLILPFLQTYYGSGENSHDVRDPLHTLTVNDRHGLVTVVVNGQTMVITDICMRMLDPLEGAAAHGFDPKSFDHVIEFTDEKGRHVKRKPTKTELGHLVGNSVPKKMIRLLAECNGRYEFVEAAE</sequence>